<dbReference type="CDD" id="cd01570">
    <property type="entry name" value="NAPRTase_A"/>
    <property type="match status" value="1"/>
</dbReference>
<evidence type="ECO:0000259" key="19">
    <source>
        <dbReference type="Pfam" id="PF17956"/>
    </source>
</evidence>
<dbReference type="GO" id="GO:0004516">
    <property type="term" value="F:nicotinate phosphoribosyltransferase activity"/>
    <property type="evidence" value="ECO:0007669"/>
    <property type="project" value="UniProtKB-UniRule"/>
</dbReference>
<comment type="similarity">
    <text evidence="4 16">Belongs to the NAPRTase family.</text>
</comment>
<keyword evidence="13" id="KW-0464">Manganese</keyword>
<keyword evidence="12" id="KW-0460">Magnesium</keyword>
<dbReference type="UniPathway" id="UPA00253">
    <property type="reaction ID" value="UER00457"/>
</dbReference>
<evidence type="ECO:0000256" key="7">
    <source>
        <dbReference type="ARBA" id="ARBA00022553"/>
    </source>
</evidence>
<keyword evidence="9 16" id="KW-0662">Pyridine nucleotide biosynthesis</keyword>
<dbReference type="Pfam" id="PF04095">
    <property type="entry name" value="NAPRTase"/>
    <property type="match status" value="1"/>
</dbReference>
<evidence type="ECO:0000256" key="5">
    <source>
        <dbReference type="ARBA" id="ARBA00013236"/>
    </source>
</evidence>
<dbReference type="InterPro" id="IPR041525">
    <property type="entry name" value="N/Namide_PRibTrfase"/>
</dbReference>
<evidence type="ECO:0000256" key="16">
    <source>
        <dbReference type="RuleBase" id="RU365100"/>
    </source>
</evidence>
<evidence type="ECO:0000256" key="11">
    <source>
        <dbReference type="ARBA" id="ARBA00022723"/>
    </source>
</evidence>
<dbReference type="SUPFAM" id="SSF51690">
    <property type="entry name" value="Nicotinate/Quinolinate PRTase C-terminal domain-like"/>
    <property type="match status" value="1"/>
</dbReference>
<comment type="pathway">
    <text evidence="3 16">Cofactor biosynthesis; NAD(+) biosynthesis; nicotinate D-ribonucleotide from nicotinate: step 1/1.</text>
</comment>
<dbReference type="NCBIfam" id="TIGR01513">
    <property type="entry name" value="NAPRTase_put"/>
    <property type="match status" value="1"/>
</dbReference>
<keyword evidence="10 16" id="KW-0808">Transferase</keyword>
<proteinExistence type="inferred from homology"/>
<feature type="domain" description="Nicotinate phosphoribosyltransferase C-terminal" evidence="19">
    <location>
        <begin position="335"/>
        <end position="444"/>
    </location>
</feature>
<dbReference type="InterPro" id="IPR007229">
    <property type="entry name" value="Nic_PRibTrfase-Fam"/>
</dbReference>
<keyword evidence="7" id="KW-0597">Phosphoprotein</keyword>
<dbReference type="SUPFAM" id="SSF54675">
    <property type="entry name" value="Nicotinate/Quinolinate PRTase N-terminal domain-like"/>
    <property type="match status" value="1"/>
</dbReference>
<evidence type="ECO:0000256" key="4">
    <source>
        <dbReference type="ARBA" id="ARBA00010897"/>
    </source>
</evidence>
<evidence type="ECO:0000256" key="14">
    <source>
        <dbReference type="ARBA" id="ARBA00023426"/>
    </source>
</evidence>
<dbReference type="Gene3D" id="3.20.20.70">
    <property type="entry name" value="Aldolase class I"/>
    <property type="match status" value="1"/>
</dbReference>
<feature type="domain" description="Nicotinate/nicotinamide phosphoribosyltransferase" evidence="17">
    <location>
        <begin position="121"/>
        <end position="317"/>
    </location>
</feature>
<dbReference type="GO" id="GO:0016757">
    <property type="term" value="F:glycosyltransferase activity"/>
    <property type="evidence" value="ECO:0007669"/>
    <property type="project" value="UniProtKB-KW"/>
</dbReference>
<dbReference type="EMBL" id="JAHLQT010013238">
    <property type="protein sequence ID" value="KAG7170994.1"/>
    <property type="molecule type" value="Genomic_DNA"/>
</dbReference>
<dbReference type="Proteomes" id="UP000747542">
    <property type="component" value="Unassembled WGS sequence"/>
</dbReference>
<comment type="function">
    <text evidence="14">Catalyzes the first step in the biosynthesis of NAD from nicotinic acid, the ATP-dependent synthesis of beta-nicotinate D-ribonucleotide from nicotinate and 5-phospho-D-ribose 1-phosphate. Helps prevent cellular oxidative stress via its role in NAD biosynthesis.</text>
</comment>
<evidence type="ECO:0000256" key="10">
    <source>
        <dbReference type="ARBA" id="ARBA00022679"/>
    </source>
</evidence>
<dbReference type="Gene3D" id="3.20.140.10">
    <property type="entry name" value="nicotinate phosphoribosyltransferase"/>
    <property type="match status" value="1"/>
</dbReference>
<dbReference type="AlphaFoldDB" id="A0A8J5KPE8"/>
<dbReference type="Pfam" id="PF17956">
    <property type="entry name" value="NAPRTase_C"/>
    <property type="match status" value="1"/>
</dbReference>
<dbReference type="PANTHER" id="PTHR11098">
    <property type="entry name" value="NICOTINATE PHOSPHORIBOSYLTRANSFERASE"/>
    <property type="match status" value="1"/>
</dbReference>
<dbReference type="InterPro" id="IPR041619">
    <property type="entry name" value="NAPRTase_C"/>
</dbReference>
<gene>
    <name evidence="20" type="primary">Naprt-L</name>
    <name evidence="20" type="ORF">Hamer_G012569</name>
</gene>
<dbReference type="GO" id="GO:0046872">
    <property type="term" value="F:metal ion binding"/>
    <property type="evidence" value="ECO:0007669"/>
    <property type="project" value="UniProtKB-KW"/>
</dbReference>
<comment type="cofactor">
    <cofactor evidence="1">
        <name>Mn(2+)</name>
        <dbReference type="ChEBI" id="CHEBI:29035"/>
    </cofactor>
</comment>
<sequence length="459" mass="51336">MLSDMYQINMAYAYWKSGRHGDSAVFDLFFRKNPFHGEFTIFAGLEECLKFLENFKYSESDIQYLKETMPETVEPEFFEFLSNVTTKDVKMHAIDEGKVVFPSLVATNAARYRMAAGRKIKLLEFGLRRAQGPDGGLTASKYSYVGGFDGTSNVLAGKLYNIPVKGTHAHSYVSSYSSLDELHIESEASDGELAAFISFAIAFPSGFVALIDTYDVLKSGILNFSAVALGLHDLGYRALGVRIDSGDLAYLSCVARSIFATIAKGFDVEWFEHLSIVASNDINEETIISLNEQGHKIDCFGIGTHLGCVFKLVEINGEAKIKLSQDVEKVTCPGKKSAYRLYGADGHALIDLMHRTSESAPKCGSRVLCRHPFQESKRAYVSPAKVESLFKLYWKDGKIQQDLPNLEEIRDRVTESLQTLRQDHKRNLNPTPYKVGVTDDLYNFLHDLWLQNAPIGELF</sequence>
<feature type="domain" description="Nicotinate phosphoribosyltransferase N-terminal" evidence="18">
    <location>
        <begin position="1"/>
        <end position="103"/>
    </location>
</feature>
<evidence type="ECO:0000256" key="12">
    <source>
        <dbReference type="ARBA" id="ARBA00022842"/>
    </source>
</evidence>
<evidence type="ECO:0000259" key="18">
    <source>
        <dbReference type="Pfam" id="PF17767"/>
    </source>
</evidence>
<evidence type="ECO:0000256" key="3">
    <source>
        <dbReference type="ARBA" id="ARBA00004952"/>
    </source>
</evidence>
<evidence type="ECO:0000313" key="20">
    <source>
        <dbReference type="EMBL" id="KAG7170994.1"/>
    </source>
</evidence>
<evidence type="ECO:0000256" key="2">
    <source>
        <dbReference type="ARBA" id="ARBA00001946"/>
    </source>
</evidence>
<evidence type="ECO:0000256" key="13">
    <source>
        <dbReference type="ARBA" id="ARBA00023211"/>
    </source>
</evidence>
<keyword evidence="11" id="KW-0479">Metal-binding</keyword>
<dbReference type="GO" id="GO:0034355">
    <property type="term" value="P:NAD+ biosynthetic process via the salvage pathway"/>
    <property type="evidence" value="ECO:0007669"/>
    <property type="project" value="TreeGrafter"/>
</dbReference>
<accession>A0A8J5KPE8</accession>
<comment type="caution">
    <text evidence="20">The sequence shown here is derived from an EMBL/GenBank/DDBJ whole genome shotgun (WGS) entry which is preliminary data.</text>
</comment>
<comment type="cofactor">
    <cofactor evidence="2">
        <name>Mg(2+)</name>
        <dbReference type="ChEBI" id="CHEBI:18420"/>
    </cofactor>
</comment>
<evidence type="ECO:0000256" key="15">
    <source>
        <dbReference type="ARBA" id="ARBA00048668"/>
    </source>
</evidence>
<comment type="PTM">
    <text evidence="16">Transiently phosphorylated on a His residue during the reaction cycle. Phosphorylation strongly increases the affinity for substrates and increases the rate of nicotinate D-ribonucleotide production. Dephosphorylation regenerates the low-affinity form of the enzyme, leading to product release.</text>
</comment>
<dbReference type="PANTHER" id="PTHR11098:SF1">
    <property type="entry name" value="NICOTINATE PHOSPHORIBOSYLTRANSFERASE"/>
    <property type="match status" value="1"/>
</dbReference>
<dbReference type="PIRSF" id="PIRSF000484">
    <property type="entry name" value="NAPRT"/>
    <property type="match status" value="1"/>
</dbReference>
<evidence type="ECO:0000313" key="21">
    <source>
        <dbReference type="Proteomes" id="UP000747542"/>
    </source>
</evidence>
<evidence type="ECO:0000259" key="17">
    <source>
        <dbReference type="Pfam" id="PF04095"/>
    </source>
</evidence>
<dbReference type="InterPro" id="IPR040727">
    <property type="entry name" value="NAPRTase_N"/>
</dbReference>
<keyword evidence="20" id="KW-0328">Glycosyltransferase</keyword>
<dbReference type="FunFam" id="3.20.20.70:FF:000155">
    <property type="entry name" value="Nicotinate phosphoribosyltransferase"/>
    <property type="match status" value="1"/>
</dbReference>
<evidence type="ECO:0000256" key="8">
    <source>
        <dbReference type="ARBA" id="ARBA00022598"/>
    </source>
</evidence>
<protein>
    <recommendedName>
        <fullName evidence="6 16">Nicotinate phosphoribosyltransferase</fullName>
        <ecNumber evidence="5 16">6.3.4.21</ecNumber>
    </recommendedName>
</protein>
<name>A0A8J5KPE8_HOMAM</name>
<dbReference type="GO" id="GO:0005829">
    <property type="term" value="C:cytosol"/>
    <property type="evidence" value="ECO:0007669"/>
    <property type="project" value="TreeGrafter"/>
</dbReference>
<evidence type="ECO:0000256" key="9">
    <source>
        <dbReference type="ARBA" id="ARBA00022642"/>
    </source>
</evidence>
<dbReference type="InterPro" id="IPR013785">
    <property type="entry name" value="Aldolase_TIM"/>
</dbReference>
<evidence type="ECO:0000256" key="1">
    <source>
        <dbReference type="ARBA" id="ARBA00001936"/>
    </source>
</evidence>
<dbReference type="EC" id="6.3.4.21" evidence="5 16"/>
<organism evidence="20 21">
    <name type="scientific">Homarus americanus</name>
    <name type="common">American lobster</name>
    <dbReference type="NCBI Taxonomy" id="6706"/>
    <lineage>
        <taxon>Eukaryota</taxon>
        <taxon>Metazoa</taxon>
        <taxon>Ecdysozoa</taxon>
        <taxon>Arthropoda</taxon>
        <taxon>Crustacea</taxon>
        <taxon>Multicrustacea</taxon>
        <taxon>Malacostraca</taxon>
        <taxon>Eumalacostraca</taxon>
        <taxon>Eucarida</taxon>
        <taxon>Decapoda</taxon>
        <taxon>Pleocyemata</taxon>
        <taxon>Astacidea</taxon>
        <taxon>Nephropoidea</taxon>
        <taxon>Nephropidae</taxon>
        <taxon>Homarus</taxon>
    </lineage>
</organism>
<dbReference type="FunFam" id="3.20.140.10:FF:000006">
    <property type="entry name" value="Nicotinate phosphoribosyltransferase"/>
    <property type="match status" value="1"/>
</dbReference>
<keyword evidence="8 16" id="KW-0436">Ligase</keyword>
<dbReference type="InterPro" id="IPR006405">
    <property type="entry name" value="Nic_PRibTrfase_pncB"/>
</dbReference>
<comment type="catalytic activity">
    <reaction evidence="15 16">
        <text>5-phospho-alpha-D-ribose 1-diphosphate + nicotinate + ATP + H2O = nicotinate beta-D-ribonucleotide + ADP + phosphate + diphosphate</text>
        <dbReference type="Rhea" id="RHEA:36163"/>
        <dbReference type="ChEBI" id="CHEBI:15377"/>
        <dbReference type="ChEBI" id="CHEBI:30616"/>
        <dbReference type="ChEBI" id="CHEBI:32544"/>
        <dbReference type="ChEBI" id="CHEBI:33019"/>
        <dbReference type="ChEBI" id="CHEBI:43474"/>
        <dbReference type="ChEBI" id="CHEBI:57502"/>
        <dbReference type="ChEBI" id="CHEBI:58017"/>
        <dbReference type="ChEBI" id="CHEBI:456216"/>
        <dbReference type="EC" id="6.3.4.21"/>
    </reaction>
</comment>
<evidence type="ECO:0000256" key="6">
    <source>
        <dbReference type="ARBA" id="ARBA00021569"/>
    </source>
</evidence>
<keyword evidence="21" id="KW-1185">Reference proteome</keyword>
<dbReference type="InterPro" id="IPR036068">
    <property type="entry name" value="Nicotinate_pribotase-like_C"/>
</dbReference>
<dbReference type="Pfam" id="PF17767">
    <property type="entry name" value="NAPRTase_N"/>
    <property type="match status" value="1"/>
</dbReference>
<reference evidence="20" key="1">
    <citation type="journal article" date="2021" name="Sci. Adv.">
        <title>The American lobster genome reveals insights on longevity, neural, and immune adaptations.</title>
        <authorList>
            <person name="Polinski J.M."/>
            <person name="Zimin A.V."/>
            <person name="Clark K.F."/>
            <person name="Kohn A.B."/>
            <person name="Sadowski N."/>
            <person name="Timp W."/>
            <person name="Ptitsyn A."/>
            <person name="Khanna P."/>
            <person name="Romanova D.Y."/>
            <person name="Williams P."/>
            <person name="Greenwood S.J."/>
            <person name="Moroz L.L."/>
            <person name="Walt D.R."/>
            <person name="Bodnar A.G."/>
        </authorList>
    </citation>
    <scope>NUCLEOTIDE SEQUENCE</scope>
    <source>
        <strain evidence="20">GMGI-L3</strain>
    </source>
</reference>
<dbReference type="FunFam" id="3.20.20.70:FF:000173">
    <property type="entry name" value="Nicotinate phosphoribosyltransferase"/>
    <property type="match status" value="1"/>
</dbReference>